<dbReference type="Gene3D" id="1.25.10.10">
    <property type="entry name" value="Leucine-rich Repeat Variant"/>
    <property type="match status" value="2"/>
</dbReference>
<dbReference type="InterPro" id="IPR016024">
    <property type="entry name" value="ARM-type_fold"/>
</dbReference>
<organism evidence="3 4">
    <name type="scientific">Ceutorhynchus assimilis</name>
    <name type="common">cabbage seed weevil</name>
    <dbReference type="NCBI Taxonomy" id="467358"/>
    <lineage>
        <taxon>Eukaryota</taxon>
        <taxon>Metazoa</taxon>
        <taxon>Ecdysozoa</taxon>
        <taxon>Arthropoda</taxon>
        <taxon>Hexapoda</taxon>
        <taxon>Insecta</taxon>
        <taxon>Pterygota</taxon>
        <taxon>Neoptera</taxon>
        <taxon>Endopterygota</taxon>
        <taxon>Coleoptera</taxon>
        <taxon>Polyphaga</taxon>
        <taxon>Cucujiformia</taxon>
        <taxon>Curculionidae</taxon>
        <taxon>Ceutorhynchinae</taxon>
        <taxon>Ceutorhynchus</taxon>
    </lineage>
</organism>
<evidence type="ECO:0000256" key="1">
    <source>
        <dbReference type="SAM" id="MobiDB-lite"/>
    </source>
</evidence>
<dbReference type="GO" id="GO:0009786">
    <property type="term" value="P:regulation of asymmetric cell division"/>
    <property type="evidence" value="ECO:0007669"/>
    <property type="project" value="TreeGrafter"/>
</dbReference>
<feature type="domain" description="Protein inscuteable homologue C-terminal" evidence="2">
    <location>
        <begin position="397"/>
        <end position="781"/>
    </location>
</feature>
<protein>
    <recommendedName>
        <fullName evidence="2">Protein inscuteable homologue C-terminal domain-containing protein</fullName>
    </recommendedName>
</protein>
<dbReference type="CDD" id="cd21966">
    <property type="entry name" value="INSC_LBD"/>
    <property type="match status" value="1"/>
</dbReference>
<dbReference type="InterPro" id="IPR039921">
    <property type="entry name" value="Inscuteable"/>
</dbReference>
<evidence type="ECO:0000313" key="4">
    <source>
        <dbReference type="Proteomes" id="UP001152799"/>
    </source>
</evidence>
<dbReference type="AlphaFoldDB" id="A0A9N9MLM1"/>
<dbReference type="InterPro" id="IPR045789">
    <property type="entry name" value="Insc_C"/>
</dbReference>
<sequence length="781" mass="87173">MMETLDNSLEMSFKRSPSKVWWGSESLEFREVSSSPGSQDSGFSDSETSGKERKTQQKEETIPEENNNEAATPTKILNNSKQIAKNIFKISVNNCDTNNLASNYKEKCTPNKENIDQRLVKSERKDSPHFLKKFCTIEAPLTEPSKRQSRSLKHSPKVSRNLFAVTKNTKECLGAAPNQYSNLIERPNEEEPNEKENSSCYDSTASEISGTKSVPLFKTSPQVITQRATRSAPNFEEFEAVTSFNSTSSECESELEQIFEDLEHTSTPKSFGGMTNGRNKKLQERLRLRYQDQERVPPIHTDGITVDNKAVMRWLEEARLSIEQECTTMLQCKSIAAELSQRVSHLAACGTTILRGLLSHSRCIEMDYKNLNSDSKHISPLVQSLAGNILDFLKTHTSQVSSQNLRLYDQIRSSTSAENARKPLAELFSEWESIQREILVKEIKKLVDKLEDPTSEIDLRATLTGITSVALRNGDLIEHFVKADIIPILLILCEKCDGSSMKTSILRALSTMCSNSLAIRHFEKFSGVQIVADILEEEARPEPERSEAVALLAQVTAPWLEDNHTLKGLQDYSKKLAKSLTKFCAATKCCQNLLLCAAALANLSSMDPKSIKYLIQSNTASVLLSAVKNRGPLVSIYLLEQVATLLANMAAIEGARLQLADADAPIALLHFLKAPRLCQNEDVERRLQQKSVIALSRLCSDVEAARQVVDYGGVKRLVELCREKQERFNSDAVLVAALATLRKISEACGKDVLNVQDCQELVEPKLLDSFLAYSTQNESYV</sequence>
<dbReference type="InterPro" id="IPR011989">
    <property type="entry name" value="ARM-like"/>
</dbReference>
<dbReference type="Proteomes" id="UP001152799">
    <property type="component" value="Chromosome 3"/>
</dbReference>
<reference evidence="3" key="1">
    <citation type="submission" date="2022-01" db="EMBL/GenBank/DDBJ databases">
        <authorList>
            <person name="King R."/>
        </authorList>
    </citation>
    <scope>NUCLEOTIDE SEQUENCE</scope>
</reference>
<dbReference type="Pfam" id="PF19427">
    <property type="entry name" value="Insc_C"/>
    <property type="match status" value="1"/>
</dbReference>
<dbReference type="GO" id="GO:0000132">
    <property type="term" value="P:establishment of mitotic spindle orientation"/>
    <property type="evidence" value="ECO:0007669"/>
    <property type="project" value="TreeGrafter"/>
</dbReference>
<dbReference type="SUPFAM" id="SSF48371">
    <property type="entry name" value="ARM repeat"/>
    <property type="match status" value="1"/>
</dbReference>
<dbReference type="EMBL" id="OU892279">
    <property type="protein sequence ID" value="CAG9766691.1"/>
    <property type="molecule type" value="Genomic_DNA"/>
</dbReference>
<feature type="compositionally biased region" description="Basic and acidic residues" evidence="1">
    <location>
        <begin position="48"/>
        <end position="61"/>
    </location>
</feature>
<feature type="region of interest" description="Disordered" evidence="1">
    <location>
        <begin position="29"/>
        <end position="76"/>
    </location>
</feature>
<name>A0A9N9MLM1_9CUCU</name>
<dbReference type="Gene3D" id="6.20.200.10">
    <property type="entry name" value="Inscuteable LGN-binding domain"/>
    <property type="match status" value="1"/>
</dbReference>
<dbReference type="InterPro" id="IPR038205">
    <property type="entry name" value="INSC_LBD_sf"/>
</dbReference>
<gene>
    <name evidence="3" type="ORF">CEUTPL_LOCUS7267</name>
</gene>
<accession>A0A9N9MLM1</accession>
<dbReference type="SMART" id="SM00185">
    <property type="entry name" value="ARM"/>
    <property type="match status" value="4"/>
</dbReference>
<feature type="compositionally biased region" description="Low complexity" evidence="1">
    <location>
        <begin position="33"/>
        <end position="46"/>
    </location>
</feature>
<dbReference type="PANTHER" id="PTHR21386:SF0">
    <property type="entry name" value="PROTEIN INSCUTEABLE HOMOLOG"/>
    <property type="match status" value="1"/>
</dbReference>
<evidence type="ECO:0000313" key="3">
    <source>
        <dbReference type="EMBL" id="CAG9766691.1"/>
    </source>
</evidence>
<keyword evidence="4" id="KW-1185">Reference proteome</keyword>
<dbReference type="InterPro" id="IPR000225">
    <property type="entry name" value="Armadillo"/>
</dbReference>
<evidence type="ECO:0000259" key="2">
    <source>
        <dbReference type="Pfam" id="PF19427"/>
    </source>
</evidence>
<feature type="region of interest" description="Disordered" evidence="1">
    <location>
        <begin position="186"/>
        <end position="206"/>
    </location>
</feature>
<proteinExistence type="predicted"/>
<dbReference type="GO" id="GO:0008093">
    <property type="term" value="F:cytoskeletal anchor activity"/>
    <property type="evidence" value="ECO:0007669"/>
    <property type="project" value="TreeGrafter"/>
</dbReference>
<dbReference type="GO" id="GO:0008356">
    <property type="term" value="P:asymmetric cell division"/>
    <property type="evidence" value="ECO:0007669"/>
    <property type="project" value="InterPro"/>
</dbReference>
<dbReference type="PANTHER" id="PTHR21386">
    <property type="entry name" value="INSCUTEABLE"/>
    <property type="match status" value="1"/>
</dbReference>
<dbReference type="GO" id="GO:0045176">
    <property type="term" value="P:apical protein localization"/>
    <property type="evidence" value="ECO:0007669"/>
    <property type="project" value="TreeGrafter"/>
</dbReference>
<dbReference type="OrthoDB" id="5796379at2759"/>
<dbReference type="GO" id="GO:0045179">
    <property type="term" value="C:apical cortex"/>
    <property type="evidence" value="ECO:0007669"/>
    <property type="project" value="TreeGrafter"/>
</dbReference>
<feature type="compositionally biased region" description="Basic and acidic residues" evidence="1">
    <location>
        <begin position="186"/>
        <end position="197"/>
    </location>
</feature>